<keyword evidence="3" id="KW-0808">Transferase</keyword>
<sequence length="275" mass="29469">MTMPAIRRMTAADLDHVLDWAAVEGWNPGLGDAAAFHAADPEGFLLAEVAGDPVGAISVVNHSDVFAFLGLYLCRPEWRGQGIGMALWREGLTHAGGRTIGLDGVAAQEANYARSGFVRTGATIRFEGPRVTGDSPTLRPMRPEDLPALLALDRRATGVERARFLSAWTRTTSDRRTIVLEEGGAIQGFATARLCRLGCKIGPIIAPDAECGLALTASEAEIGTRVIDVPEANHEFISALVARGYRETFRTARMYRGPAPQGDGREQAIATMELG</sequence>
<dbReference type="Proteomes" id="UP000305709">
    <property type="component" value="Unassembled WGS sequence"/>
</dbReference>
<evidence type="ECO:0000256" key="1">
    <source>
        <dbReference type="SAM" id="MobiDB-lite"/>
    </source>
</evidence>
<dbReference type="Pfam" id="PF00583">
    <property type="entry name" value="Acetyltransf_1"/>
    <property type="match status" value="1"/>
</dbReference>
<dbReference type="RefSeq" id="WP_139081513.1">
    <property type="nucleotide sequence ID" value="NZ_VDFV01000011.1"/>
</dbReference>
<dbReference type="GO" id="GO:0016747">
    <property type="term" value="F:acyltransferase activity, transferring groups other than amino-acyl groups"/>
    <property type="evidence" value="ECO:0007669"/>
    <property type="project" value="InterPro"/>
</dbReference>
<dbReference type="InterPro" id="IPR000182">
    <property type="entry name" value="GNAT_dom"/>
</dbReference>
<reference evidence="3 4" key="1">
    <citation type="submission" date="2019-06" db="EMBL/GenBank/DDBJ databases">
        <authorList>
            <person name="Jiang L."/>
        </authorList>
    </citation>
    <scope>NUCLEOTIDE SEQUENCE [LARGE SCALE GENOMIC DNA]</scope>
    <source>
        <strain evidence="3 4">YIM 48858</strain>
    </source>
</reference>
<dbReference type="AlphaFoldDB" id="A0A5C4NF95"/>
<organism evidence="3 4">
    <name type="scientific">Rubellimicrobium roseum</name>
    <dbReference type="NCBI Taxonomy" id="687525"/>
    <lineage>
        <taxon>Bacteria</taxon>
        <taxon>Pseudomonadati</taxon>
        <taxon>Pseudomonadota</taxon>
        <taxon>Alphaproteobacteria</taxon>
        <taxon>Rhodobacterales</taxon>
        <taxon>Roseobacteraceae</taxon>
        <taxon>Rubellimicrobium</taxon>
    </lineage>
</organism>
<dbReference type="Gene3D" id="3.40.630.30">
    <property type="match status" value="1"/>
</dbReference>
<dbReference type="CDD" id="cd04301">
    <property type="entry name" value="NAT_SF"/>
    <property type="match status" value="1"/>
</dbReference>
<accession>A0A5C4NF95</accession>
<dbReference type="Pfam" id="PF18014">
    <property type="entry name" value="Acetyltransf_18"/>
    <property type="match status" value="1"/>
</dbReference>
<feature type="domain" description="N-acetyltransferase" evidence="2">
    <location>
        <begin position="4"/>
        <end position="145"/>
    </location>
</feature>
<dbReference type="InterPro" id="IPR052729">
    <property type="entry name" value="Acyl/Acetyltrans_Enzymes"/>
</dbReference>
<dbReference type="PANTHER" id="PTHR47237">
    <property type="entry name" value="SLL0310 PROTEIN"/>
    <property type="match status" value="1"/>
</dbReference>
<evidence type="ECO:0000313" key="4">
    <source>
        <dbReference type="Proteomes" id="UP000305709"/>
    </source>
</evidence>
<proteinExistence type="predicted"/>
<evidence type="ECO:0000313" key="3">
    <source>
        <dbReference type="EMBL" id="TNC71766.1"/>
    </source>
</evidence>
<evidence type="ECO:0000259" key="2">
    <source>
        <dbReference type="PROSITE" id="PS51186"/>
    </source>
</evidence>
<comment type="caution">
    <text evidence="3">The sequence shown here is derived from an EMBL/GenBank/DDBJ whole genome shotgun (WGS) entry which is preliminary data.</text>
</comment>
<dbReference type="PANTHER" id="PTHR47237:SF1">
    <property type="entry name" value="SLL0310 PROTEIN"/>
    <property type="match status" value="1"/>
</dbReference>
<dbReference type="EMBL" id="VDFV01000011">
    <property type="protein sequence ID" value="TNC71766.1"/>
    <property type="molecule type" value="Genomic_DNA"/>
</dbReference>
<dbReference type="Gene3D" id="3.40.630.90">
    <property type="match status" value="1"/>
</dbReference>
<dbReference type="InterPro" id="IPR016181">
    <property type="entry name" value="Acyl_CoA_acyltransferase"/>
</dbReference>
<dbReference type="PROSITE" id="PS51186">
    <property type="entry name" value="GNAT"/>
    <property type="match status" value="1"/>
</dbReference>
<keyword evidence="4" id="KW-1185">Reference proteome</keyword>
<dbReference type="SUPFAM" id="SSF55729">
    <property type="entry name" value="Acyl-CoA N-acyltransferases (Nat)"/>
    <property type="match status" value="1"/>
</dbReference>
<dbReference type="InterPro" id="IPR041496">
    <property type="entry name" value="YitH/HolE_GNAT"/>
</dbReference>
<gene>
    <name evidence="3" type="ORF">FHG71_10080</name>
</gene>
<feature type="region of interest" description="Disordered" evidence="1">
    <location>
        <begin position="256"/>
        <end position="275"/>
    </location>
</feature>
<protein>
    <submittedName>
        <fullName evidence="3">GNAT family N-acetyltransferase</fullName>
    </submittedName>
</protein>
<name>A0A5C4NF95_9RHOB</name>
<dbReference type="OrthoDB" id="20916at2"/>